<protein>
    <submittedName>
        <fullName evidence="2">Saccharopine dehydrogenase</fullName>
        <ecNumber evidence="2">1.5.1.7</ecNumber>
    </submittedName>
</protein>
<name>A0A0W1A760_9GAMM</name>
<dbReference type="PANTHER" id="PTHR43781:SF1">
    <property type="entry name" value="SACCHAROPINE DEHYDROGENASE"/>
    <property type="match status" value="1"/>
</dbReference>
<dbReference type="InterPro" id="IPR005097">
    <property type="entry name" value="Sacchrp_dh_NADP-bd"/>
</dbReference>
<comment type="caution">
    <text evidence="2">The sequence shown here is derived from an EMBL/GenBank/DDBJ whole genome shotgun (WGS) entry which is preliminary data.</text>
</comment>
<keyword evidence="2" id="KW-0560">Oxidoreductase</keyword>
<evidence type="ECO:0000313" key="2">
    <source>
        <dbReference type="EMBL" id="KTD77170.1"/>
    </source>
</evidence>
<dbReference type="GO" id="GO:0004754">
    <property type="term" value="F:saccharopine dehydrogenase (NAD+, L-lysine-forming) activity"/>
    <property type="evidence" value="ECO:0007669"/>
    <property type="project" value="UniProtKB-EC"/>
</dbReference>
<organism evidence="2 3">
    <name type="scientific">Legionella waltersii</name>
    <dbReference type="NCBI Taxonomy" id="66969"/>
    <lineage>
        <taxon>Bacteria</taxon>
        <taxon>Pseudomonadati</taxon>
        <taxon>Pseudomonadota</taxon>
        <taxon>Gammaproteobacteria</taxon>
        <taxon>Legionellales</taxon>
        <taxon>Legionellaceae</taxon>
        <taxon>Legionella</taxon>
    </lineage>
</organism>
<gene>
    <name evidence="2" type="primary">lys</name>
    <name evidence="2" type="ORF">Lwal_1947</name>
</gene>
<dbReference type="Gene3D" id="3.40.50.720">
    <property type="entry name" value="NAD(P)-binding Rossmann-like Domain"/>
    <property type="match status" value="1"/>
</dbReference>
<sequence length="345" mass="37751">MINWIIYGANGYTGELIARSAKEKGLDPIIAGRNGPAIHSLAKELQLKSRVFDLSDPQQLMKHLSDVKLVLNCAGPFSATSPSIIKACLQTKTHYIDITGEISVFEYAHQQRQFAEAANVVLCPGVGFDVIPTDCLAAQLKQLLPDANYLALGFDSNSAMSPGTAKTAVEGLAFGGKVRMNGQIITVPLAWKTRQIDFGRGEKLATTIPWGDVSTAFYTTAIPNIEVYIPMSPKRLSLLKRVNWLRWLLKLGFIQKFLKSQAAEQKGPNSEELQNQVTYVWGEVKNAREVSITMRFKTANGYALTVAGSLAVAEYLLNNTVEGGYKTPSQLMGSDFISKLPGYAE</sequence>
<dbReference type="PANTHER" id="PTHR43781">
    <property type="entry name" value="SACCHAROPINE DEHYDROGENASE"/>
    <property type="match status" value="1"/>
</dbReference>
<dbReference type="EMBL" id="LNZB01000048">
    <property type="protein sequence ID" value="KTD77170.1"/>
    <property type="molecule type" value="Genomic_DNA"/>
</dbReference>
<accession>A0A0W1A760</accession>
<proteinExistence type="predicted"/>
<dbReference type="EC" id="1.5.1.7" evidence="2"/>
<dbReference type="STRING" id="66969.Lwal_1947"/>
<dbReference type="OrthoDB" id="4420885at2"/>
<keyword evidence="3" id="KW-1185">Reference proteome</keyword>
<dbReference type="InterPro" id="IPR036291">
    <property type="entry name" value="NAD(P)-bd_dom_sf"/>
</dbReference>
<dbReference type="AlphaFoldDB" id="A0A0W1A760"/>
<evidence type="ECO:0000313" key="3">
    <source>
        <dbReference type="Proteomes" id="UP000054729"/>
    </source>
</evidence>
<dbReference type="Pfam" id="PF03435">
    <property type="entry name" value="Sacchrp_dh_NADP"/>
    <property type="match status" value="1"/>
</dbReference>
<reference evidence="2 3" key="1">
    <citation type="submission" date="2015-11" db="EMBL/GenBank/DDBJ databases">
        <title>Genomic analysis of 38 Legionella species identifies large and diverse effector repertoires.</title>
        <authorList>
            <person name="Burstein D."/>
            <person name="Amaro F."/>
            <person name="Zusman T."/>
            <person name="Lifshitz Z."/>
            <person name="Cohen O."/>
            <person name="Gilbert J.A."/>
            <person name="Pupko T."/>
            <person name="Shuman H.A."/>
            <person name="Segal G."/>
        </authorList>
    </citation>
    <scope>NUCLEOTIDE SEQUENCE [LARGE SCALE GENOMIC DNA]</scope>
    <source>
        <strain evidence="2 3">ATCC 51914</strain>
    </source>
</reference>
<dbReference type="RefSeq" id="WP_058480602.1">
    <property type="nucleotide sequence ID" value="NZ_CAAAIQ010000011.1"/>
</dbReference>
<dbReference type="PATRIC" id="fig|66969.6.peg.2126"/>
<dbReference type="SUPFAM" id="SSF51735">
    <property type="entry name" value="NAD(P)-binding Rossmann-fold domains"/>
    <property type="match status" value="1"/>
</dbReference>
<dbReference type="Proteomes" id="UP000054729">
    <property type="component" value="Unassembled WGS sequence"/>
</dbReference>
<evidence type="ECO:0000259" key="1">
    <source>
        <dbReference type="Pfam" id="PF03435"/>
    </source>
</evidence>
<feature type="domain" description="Saccharopine dehydrogenase NADP binding" evidence="1">
    <location>
        <begin position="5"/>
        <end position="117"/>
    </location>
</feature>